<evidence type="ECO:0000256" key="2">
    <source>
        <dbReference type="ARBA" id="ARBA00022475"/>
    </source>
</evidence>
<comment type="caution">
    <text evidence="8">The sequence shown here is derived from an EMBL/GenBank/DDBJ whole genome shotgun (WGS) entry which is preliminary data.</text>
</comment>
<feature type="transmembrane region" description="Helical" evidence="7">
    <location>
        <begin position="27"/>
        <end position="46"/>
    </location>
</feature>
<evidence type="ECO:0000313" key="9">
    <source>
        <dbReference type="Proteomes" id="UP001183648"/>
    </source>
</evidence>
<feature type="transmembrane region" description="Helical" evidence="7">
    <location>
        <begin position="344"/>
        <end position="362"/>
    </location>
</feature>
<accession>A0ABU2BRF9</accession>
<dbReference type="PANTHER" id="PTHR30482">
    <property type="entry name" value="HIGH-AFFINITY BRANCHED-CHAIN AMINO ACID TRANSPORT SYSTEM PERMEASE"/>
    <property type="match status" value="1"/>
</dbReference>
<feature type="transmembrane region" description="Helical" evidence="7">
    <location>
        <begin position="214"/>
        <end position="238"/>
    </location>
</feature>
<comment type="subcellular location">
    <subcellularLocation>
        <location evidence="1">Cell membrane</location>
        <topology evidence="1">Multi-pass membrane protein</topology>
    </subcellularLocation>
</comment>
<dbReference type="InterPro" id="IPR001851">
    <property type="entry name" value="ABC_transp_permease"/>
</dbReference>
<protein>
    <submittedName>
        <fullName evidence="8">Branched-chain amino acid transport system permease protein</fullName>
    </submittedName>
</protein>
<evidence type="ECO:0000256" key="4">
    <source>
        <dbReference type="ARBA" id="ARBA00022989"/>
    </source>
</evidence>
<gene>
    <name evidence="8" type="ORF">J2S63_000778</name>
</gene>
<feature type="region of interest" description="Disordered" evidence="6">
    <location>
        <begin position="391"/>
        <end position="416"/>
    </location>
</feature>
<feature type="transmembrane region" description="Helical" evidence="7">
    <location>
        <begin position="274"/>
        <end position="292"/>
    </location>
</feature>
<dbReference type="Proteomes" id="UP001183648">
    <property type="component" value="Unassembled WGS sequence"/>
</dbReference>
<evidence type="ECO:0000256" key="5">
    <source>
        <dbReference type="ARBA" id="ARBA00023136"/>
    </source>
</evidence>
<dbReference type="CDD" id="cd06581">
    <property type="entry name" value="TM_PBP1_LivM_like"/>
    <property type="match status" value="1"/>
</dbReference>
<evidence type="ECO:0000256" key="7">
    <source>
        <dbReference type="SAM" id="Phobius"/>
    </source>
</evidence>
<keyword evidence="9" id="KW-1185">Reference proteome</keyword>
<dbReference type="EMBL" id="JAVDYG010000001">
    <property type="protein sequence ID" value="MDR7361225.1"/>
    <property type="molecule type" value="Genomic_DNA"/>
</dbReference>
<evidence type="ECO:0000256" key="1">
    <source>
        <dbReference type="ARBA" id="ARBA00004651"/>
    </source>
</evidence>
<name>A0ABU2BRF9_9ACTN</name>
<keyword evidence="5 7" id="KW-0472">Membrane</keyword>
<proteinExistence type="predicted"/>
<keyword evidence="2" id="KW-1003">Cell membrane</keyword>
<organism evidence="8 9">
    <name type="scientific">Nocardioides marmoribigeumensis</name>
    <dbReference type="NCBI Taxonomy" id="433649"/>
    <lineage>
        <taxon>Bacteria</taxon>
        <taxon>Bacillati</taxon>
        <taxon>Actinomycetota</taxon>
        <taxon>Actinomycetes</taxon>
        <taxon>Propionibacteriales</taxon>
        <taxon>Nocardioidaceae</taxon>
        <taxon>Nocardioides</taxon>
    </lineage>
</organism>
<evidence type="ECO:0000313" key="8">
    <source>
        <dbReference type="EMBL" id="MDR7361225.1"/>
    </source>
</evidence>
<feature type="transmembrane region" description="Helical" evidence="7">
    <location>
        <begin position="112"/>
        <end position="132"/>
    </location>
</feature>
<evidence type="ECO:0000256" key="3">
    <source>
        <dbReference type="ARBA" id="ARBA00022692"/>
    </source>
</evidence>
<keyword evidence="3 7" id="KW-0812">Transmembrane</keyword>
<sequence>MAGTSTMNPVARARMRLHDGWTRQPRAVRLLFVVLLALFFYALPLMRPPILTTQQTDFGGIMFSSAALALVAVGLNIVIGYAGLLDLGYIGFYLVGAYTTGVLTSQHFQWPFFLVLPIAIAVTMLSGVILGAPTLRVRGDYLAIVTLGFGEIIRLVVTNVEWLGAAAGIKDIPHPPTIGPSPKPPFGDGGLFTIPQLTWDGLIPSIDPDRGTRFLVFGAVDAIPYYWLILTVLILVMIGDKLVKNSRVGRAWEATREDEDAAELMGVPTFRFKLLAFAMGAAIGGLSGSLFASSQGGYINPLSFPLLLSILFVAAVIVGGAGNRWGAVVGGVLVAYLPERFREFADFRLLVFGLALMILPVYRPQGLLPPARTIRAKAAEKEIELLEEGELAEDGVVASGTTSGMSTTDDETGEGA</sequence>
<dbReference type="InterPro" id="IPR043428">
    <property type="entry name" value="LivM-like"/>
</dbReference>
<feature type="transmembrane region" description="Helical" evidence="7">
    <location>
        <begin position="87"/>
        <end position="105"/>
    </location>
</feature>
<dbReference type="RefSeq" id="WP_310298866.1">
    <property type="nucleotide sequence ID" value="NZ_BAAAPS010000014.1"/>
</dbReference>
<dbReference type="Pfam" id="PF02653">
    <property type="entry name" value="BPD_transp_2"/>
    <property type="match status" value="1"/>
</dbReference>
<feature type="transmembrane region" description="Helical" evidence="7">
    <location>
        <begin position="58"/>
        <end position="81"/>
    </location>
</feature>
<reference evidence="8 9" key="1">
    <citation type="submission" date="2023-07" db="EMBL/GenBank/DDBJ databases">
        <title>Sequencing the genomes of 1000 actinobacteria strains.</title>
        <authorList>
            <person name="Klenk H.-P."/>
        </authorList>
    </citation>
    <scope>NUCLEOTIDE SEQUENCE [LARGE SCALE GENOMIC DNA]</scope>
    <source>
        <strain evidence="8 9">DSM 19426</strain>
    </source>
</reference>
<feature type="transmembrane region" description="Helical" evidence="7">
    <location>
        <begin position="304"/>
        <end position="337"/>
    </location>
</feature>
<evidence type="ECO:0000256" key="6">
    <source>
        <dbReference type="SAM" id="MobiDB-lite"/>
    </source>
</evidence>
<keyword evidence="4 7" id="KW-1133">Transmembrane helix</keyword>
<dbReference type="PANTHER" id="PTHR30482:SF10">
    <property type="entry name" value="HIGH-AFFINITY BRANCHED-CHAIN AMINO ACID TRANSPORT PROTEIN BRAE"/>
    <property type="match status" value="1"/>
</dbReference>